<evidence type="ECO:0000256" key="7">
    <source>
        <dbReference type="ARBA" id="ARBA00022989"/>
    </source>
</evidence>
<gene>
    <name evidence="11" type="primary">yehU_12</name>
    <name evidence="11" type="ORF">PMF13cell1_03329</name>
</gene>
<dbReference type="KEGG" id="bpro:PMF13cell1_03329"/>
<evidence type="ECO:0000256" key="1">
    <source>
        <dbReference type="ARBA" id="ARBA00004651"/>
    </source>
</evidence>
<dbReference type="GO" id="GO:0005886">
    <property type="term" value="C:plasma membrane"/>
    <property type="evidence" value="ECO:0007669"/>
    <property type="project" value="UniProtKB-SubCell"/>
</dbReference>
<dbReference type="PROSITE" id="PS50885">
    <property type="entry name" value="HAMP"/>
    <property type="match status" value="1"/>
</dbReference>
<dbReference type="RefSeq" id="WP_130181425.1">
    <property type="nucleotide sequence ID" value="NZ_CP035945.1"/>
</dbReference>
<evidence type="ECO:0000256" key="5">
    <source>
        <dbReference type="ARBA" id="ARBA00022692"/>
    </source>
</evidence>
<dbReference type="SUPFAM" id="SSF55874">
    <property type="entry name" value="ATPase domain of HSP90 chaperone/DNA topoisomerase II/histidine kinase"/>
    <property type="match status" value="1"/>
</dbReference>
<evidence type="ECO:0000256" key="4">
    <source>
        <dbReference type="ARBA" id="ARBA00022679"/>
    </source>
</evidence>
<dbReference type="EC" id="2.7.13.3" evidence="11"/>
<dbReference type="InterPro" id="IPR036890">
    <property type="entry name" value="HATPase_C_sf"/>
</dbReference>
<feature type="transmembrane region" description="Helical" evidence="9">
    <location>
        <begin position="310"/>
        <end position="330"/>
    </location>
</feature>
<feature type="transmembrane region" description="Helical" evidence="9">
    <location>
        <begin position="12"/>
        <end position="37"/>
    </location>
</feature>
<dbReference type="InterPro" id="IPR050640">
    <property type="entry name" value="Bact_2-comp_sensor_kinase"/>
</dbReference>
<sequence>MQNKKKRRNTSLRFRLIMAFVITSIIPIILINLFSYYNTSKIVKDNVKEMTEFNLKQTKASLDVWLDSYEDILFQVYTDDTIVDLVRKINKGENLSVTKNQLRRELRGLFYTKDYVRSISVITEDGTVVFYDMLTGSTTQNSWMDGLGMSERELYEEISADNVTHVLPTQEARVFAGEENYLFHLGHRIINYKNVAESLGVVVVSIDEKMLEHICNSDNDIENNFNFIVDNNGTIISFIDNKYLGGSIENWNTEKDTKEASCKSFAEGVTGYRGKSVQVTITHDEKSDWDIVNISSQNEVIGRLKSQQQLLILVLIVSLTALSVIIVMLIRSLTGSMKNLIQVMNTAGKGKLTARVAISRKMPEEVETIALQFNSMLEKLGVSLEKEKQADIRQKNAEIAALEAQINPHFLYNTLDTINWMAIDRDEYEISNSISALARILRYGIDNSNAMVSVRREGEWLRQYLFLQQTRLKNKFECEVHIQPEVLDRQVHKLLLQPFVENSIIHGFEGVSRVYRLEVDIYTGENQELVAEIYDNGRGIPGELVAEMNQGIFRKSSEKNHIGIENACNRIKMYYGDKARVQIESVEGEYTKIRIQLP</sequence>
<evidence type="ECO:0000256" key="6">
    <source>
        <dbReference type="ARBA" id="ARBA00022777"/>
    </source>
</evidence>
<evidence type="ECO:0000259" key="10">
    <source>
        <dbReference type="PROSITE" id="PS50885"/>
    </source>
</evidence>
<accession>A0A4P6LZY4</accession>
<comment type="subcellular location">
    <subcellularLocation>
        <location evidence="1">Cell membrane</location>
        <topology evidence="1">Multi-pass membrane protein</topology>
    </subcellularLocation>
</comment>
<feature type="domain" description="HAMP" evidence="10">
    <location>
        <begin position="331"/>
        <end position="385"/>
    </location>
</feature>
<dbReference type="InterPro" id="IPR003594">
    <property type="entry name" value="HATPase_dom"/>
</dbReference>
<dbReference type="Gene3D" id="3.30.565.10">
    <property type="entry name" value="Histidine kinase-like ATPase, C-terminal domain"/>
    <property type="match status" value="1"/>
</dbReference>
<dbReference type="PANTHER" id="PTHR34220:SF7">
    <property type="entry name" value="SENSOR HISTIDINE KINASE YPDA"/>
    <property type="match status" value="1"/>
</dbReference>
<name>A0A4P6LZY4_9FIRM</name>
<keyword evidence="8 9" id="KW-0472">Membrane</keyword>
<dbReference type="Pfam" id="PF02743">
    <property type="entry name" value="dCache_1"/>
    <property type="match status" value="1"/>
</dbReference>
<reference evidence="11 12" key="1">
    <citation type="submission" date="2019-01" db="EMBL/GenBank/DDBJ databases">
        <title>PMF-metabolizing Aryl O-demethylase.</title>
        <authorList>
            <person name="Kim M."/>
        </authorList>
    </citation>
    <scope>NUCLEOTIDE SEQUENCE [LARGE SCALE GENOMIC DNA]</scope>
    <source>
        <strain evidence="11 12">PMF1</strain>
    </source>
</reference>
<evidence type="ECO:0000313" key="11">
    <source>
        <dbReference type="EMBL" id="QBE97766.1"/>
    </source>
</evidence>
<evidence type="ECO:0000256" key="2">
    <source>
        <dbReference type="ARBA" id="ARBA00022475"/>
    </source>
</evidence>
<evidence type="ECO:0000256" key="9">
    <source>
        <dbReference type="SAM" id="Phobius"/>
    </source>
</evidence>
<dbReference type="GO" id="GO:0000155">
    <property type="term" value="F:phosphorelay sensor kinase activity"/>
    <property type="evidence" value="ECO:0007669"/>
    <property type="project" value="InterPro"/>
</dbReference>
<proteinExistence type="predicted"/>
<dbReference type="InterPro" id="IPR033479">
    <property type="entry name" value="dCache_1"/>
</dbReference>
<evidence type="ECO:0000313" key="12">
    <source>
        <dbReference type="Proteomes" id="UP000289794"/>
    </source>
</evidence>
<dbReference type="Pfam" id="PF06580">
    <property type="entry name" value="His_kinase"/>
    <property type="match status" value="1"/>
</dbReference>
<dbReference type="InterPro" id="IPR003660">
    <property type="entry name" value="HAMP_dom"/>
</dbReference>
<evidence type="ECO:0000256" key="8">
    <source>
        <dbReference type="ARBA" id="ARBA00023136"/>
    </source>
</evidence>
<keyword evidence="4 11" id="KW-0808">Transferase</keyword>
<keyword evidence="2" id="KW-1003">Cell membrane</keyword>
<keyword evidence="5 9" id="KW-0812">Transmembrane</keyword>
<dbReference type="PANTHER" id="PTHR34220">
    <property type="entry name" value="SENSOR HISTIDINE KINASE YPDA"/>
    <property type="match status" value="1"/>
</dbReference>
<keyword evidence="3" id="KW-0597">Phosphoprotein</keyword>
<dbReference type="Pfam" id="PF02518">
    <property type="entry name" value="HATPase_c"/>
    <property type="match status" value="1"/>
</dbReference>
<dbReference type="SMART" id="SM00304">
    <property type="entry name" value="HAMP"/>
    <property type="match status" value="1"/>
</dbReference>
<dbReference type="CDD" id="cd06225">
    <property type="entry name" value="HAMP"/>
    <property type="match status" value="1"/>
</dbReference>
<keyword evidence="7 9" id="KW-1133">Transmembrane helix</keyword>
<dbReference type="Gene3D" id="6.10.340.10">
    <property type="match status" value="1"/>
</dbReference>
<dbReference type="InterPro" id="IPR010559">
    <property type="entry name" value="Sig_transdc_His_kin_internal"/>
</dbReference>
<keyword evidence="6 11" id="KW-0418">Kinase</keyword>
<dbReference type="AlphaFoldDB" id="A0A4P6LZY4"/>
<organism evidence="11 12">
    <name type="scientific">Blautia producta</name>
    <dbReference type="NCBI Taxonomy" id="33035"/>
    <lineage>
        <taxon>Bacteria</taxon>
        <taxon>Bacillati</taxon>
        <taxon>Bacillota</taxon>
        <taxon>Clostridia</taxon>
        <taxon>Lachnospirales</taxon>
        <taxon>Lachnospiraceae</taxon>
        <taxon>Blautia</taxon>
    </lineage>
</organism>
<dbReference type="EMBL" id="CP035945">
    <property type="protein sequence ID" value="QBE97766.1"/>
    <property type="molecule type" value="Genomic_DNA"/>
</dbReference>
<evidence type="ECO:0000256" key="3">
    <source>
        <dbReference type="ARBA" id="ARBA00022553"/>
    </source>
</evidence>
<dbReference type="Proteomes" id="UP000289794">
    <property type="component" value="Chromosome"/>
</dbReference>
<protein>
    <submittedName>
        <fullName evidence="11">Sensor histidine kinase YehU</fullName>
        <ecNumber evidence="11">2.7.13.3</ecNumber>
    </submittedName>
</protein>